<evidence type="ECO:0000259" key="1">
    <source>
        <dbReference type="Pfam" id="PF14243"/>
    </source>
</evidence>
<evidence type="ECO:0000313" key="3">
    <source>
        <dbReference type="Proteomes" id="UP000464053"/>
    </source>
</evidence>
<dbReference type="Proteomes" id="UP000464053">
    <property type="component" value="Chromosome"/>
</dbReference>
<dbReference type="RefSeq" id="WP_160620829.1">
    <property type="nucleotide sequence ID" value="NZ_CP028271.1"/>
</dbReference>
<gene>
    <name evidence="2" type="ORF">C7M51_01067</name>
</gene>
<reference evidence="2 3" key="1">
    <citation type="submission" date="2018-03" db="EMBL/GenBank/DDBJ databases">
        <title>Pantoea intestinalis SRCM103226 isolated form the mealworm.</title>
        <authorList>
            <person name="Jeong D.-Y."/>
            <person name="Kim J.W."/>
        </authorList>
    </citation>
    <scope>NUCLEOTIDE SEQUENCE [LARGE SCALE GENOMIC DNA]</scope>
    <source>
        <strain evidence="2 3">SRCM103226</strain>
    </source>
</reference>
<protein>
    <recommendedName>
        <fullName evidence="1">ATP-grasp domain-containing protein</fullName>
    </recommendedName>
</protein>
<sequence length="263" mass="30129">MQIIYPGDYFNANRVDETFEAECDGARKAGLKTVLLSSQSFYEGKIKFSGSFEPGQPVIWRGWMLKEKEYRTLHDAVSSCGAEMWVSPEYYAACHYITGWYELCRDYTPETIFLKESDDFSKVTSVLQWPAWFVKDYVKSLTTSRGSVARNAEEIQEILAGIKQFRGEIEGGVALRKFEQLKPDSERRYFSFNHKVFAADDVIPAVVQKIANNIKSPFFSIDMAESTTGDLRLIEIGDGQVSDIKEWDMQRFIDMLRSGELFS</sequence>
<proteinExistence type="predicted"/>
<organism evidence="2 3">
    <name type="scientific">Mixta intestinalis</name>
    <dbReference type="NCBI Taxonomy" id="1615494"/>
    <lineage>
        <taxon>Bacteria</taxon>
        <taxon>Pseudomonadati</taxon>
        <taxon>Pseudomonadota</taxon>
        <taxon>Gammaproteobacteria</taxon>
        <taxon>Enterobacterales</taxon>
        <taxon>Erwiniaceae</taxon>
        <taxon>Mixta</taxon>
    </lineage>
</organism>
<accession>A0A6P1PYB0</accession>
<dbReference type="OrthoDB" id="5355744at2"/>
<dbReference type="AlphaFoldDB" id="A0A6P1PYB0"/>
<dbReference type="Pfam" id="PF14243">
    <property type="entry name" value="R2K_3"/>
    <property type="match status" value="1"/>
</dbReference>
<name>A0A6P1PYB0_9GAMM</name>
<dbReference type="KEGG" id="mint:C7M51_01067"/>
<dbReference type="InterPro" id="IPR025643">
    <property type="entry name" value="R2K_3"/>
</dbReference>
<keyword evidence="3" id="KW-1185">Reference proteome</keyword>
<dbReference type="EMBL" id="CP028271">
    <property type="protein sequence ID" value="QHM70788.1"/>
    <property type="molecule type" value="Genomic_DNA"/>
</dbReference>
<evidence type="ECO:0000313" key="2">
    <source>
        <dbReference type="EMBL" id="QHM70788.1"/>
    </source>
</evidence>
<feature type="domain" description="ATP-grasp" evidence="1">
    <location>
        <begin position="128"/>
        <end position="256"/>
    </location>
</feature>